<protein>
    <submittedName>
        <fullName evidence="1">Atp-binding cassette transporter subfamily a abca</fullName>
    </submittedName>
</protein>
<keyword evidence="2" id="KW-1185">Reference proteome</keyword>
<comment type="caution">
    <text evidence="1">The sequence shown here is derived from an EMBL/GenBank/DDBJ whole genome shotgun (WGS) entry which is preliminary data.</text>
</comment>
<gene>
    <name evidence="1" type="ORF">MML48_4g00004726</name>
</gene>
<reference evidence="1" key="1">
    <citation type="submission" date="2022-04" db="EMBL/GenBank/DDBJ databases">
        <title>Chromosome-scale genome assembly of Holotrichia oblita Faldermann.</title>
        <authorList>
            <person name="Rongchong L."/>
        </authorList>
    </citation>
    <scope>NUCLEOTIDE SEQUENCE</scope>
    <source>
        <strain evidence="1">81SQS9</strain>
    </source>
</reference>
<evidence type="ECO:0000313" key="2">
    <source>
        <dbReference type="Proteomes" id="UP001056778"/>
    </source>
</evidence>
<dbReference type="Proteomes" id="UP001056778">
    <property type="component" value="Chromosome 4"/>
</dbReference>
<keyword evidence="1" id="KW-0067">ATP-binding</keyword>
<evidence type="ECO:0000313" key="1">
    <source>
        <dbReference type="EMBL" id="KAI4463142.1"/>
    </source>
</evidence>
<keyword evidence="1" id="KW-0547">Nucleotide-binding</keyword>
<organism evidence="1 2">
    <name type="scientific">Holotrichia oblita</name>
    <name type="common">Chafer beetle</name>
    <dbReference type="NCBI Taxonomy" id="644536"/>
    <lineage>
        <taxon>Eukaryota</taxon>
        <taxon>Metazoa</taxon>
        <taxon>Ecdysozoa</taxon>
        <taxon>Arthropoda</taxon>
        <taxon>Hexapoda</taxon>
        <taxon>Insecta</taxon>
        <taxon>Pterygota</taxon>
        <taxon>Neoptera</taxon>
        <taxon>Endopterygota</taxon>
        <taxon>Coleoptera</taxon>
        <taxon>Polyphaga</taxon>
        <taxon>Scarabaeiformia</taxon>
        <taxon>Scarabaeidae</taxon>
        <taxon>Melolonthinae</taxon>
        <taxon>Holotrichia</taxon>
    </lineage>
</organism>
<proteinExistence type="predicted"/>
<name>A0ACB9T8M0_HOLOL</name>
<dbReference type="EMBL" id="CM043018">
    <property type="protein sequence ID" value="KAI4463142.1"/>
    <property type="molecule type" value="Genomic_DNA"/>
</dbReference>
<sequence length="714" mass="81489">MCGSPSVCILDEPTAGLDPTSRRQVWAAIQAHKIGRTILLSTHLMKEADVLGDRIAILANGMLQCYGSSFFLKKTYTSGYRLTMVKDSHCNIAEITKLLRNHIPALLVRLFCLRLEIQYIEKFSDENAATNIKVTTTKLVHQENNSEFTLIRTSKVTEVYDLAIFIDQFHTKVNVILITEHWLRPEEKVPMYEMFPIIVAILFVVPYYSLSCARERLSQYKDIQLISGTAVSVFWLVTFLWDFVNFMFIIFCVLIVMVCCGVGFPYDTSYYSTTGVGAHVMHLATVSATLFIILFIYEYKICDYIMYTIPYLQRPKIEGTEDNDVLEEKIKVRSDIIRPSTHDVVLKDVTKYFAKFVAVNQLCLGVKKYECFGLLGVNGAGKTTTFKMLIGDLKISFGDGWICRWSLKNNFEEARTCIGYCPQSDCLLGNLTGREILIIQCLIRGIPIFHCDSVIIAIAKALNFENHLNKKIKYLSGGNKRKIQTAIALIGKPSVICLDEPLRLYRNAITIFNFSDRNPRKNRHLKLKHKRYFLGMDPSAKVLLWSVLRKVRDSGSCLVLTTHNMDECEAICTRAGIMVNGAFQCLGSPQYLKNKFANGFMLMIKVKRAINDQQVETNIEEIKLFIERTFPLAELKESHDNLLTYLVKSEQIAWAAIFGTMERAKQILAIEDYSLSQFDMEQVSRYLNSKLYIGCFKFSAHCCNLCDCWSYKVA</sequence>
<accession>A0ACB9T8M0</accession>